<evidence type="ECO:0000256" key="3">
    <source>
        <dbReference type="SAM" id="MobiDB-lite"/>
    </source>
</evidence>
<dbReference type="PANTHER" id="PTHR44314">
    <property type="entry name" value="CILIA- AND FLAGELLA-ASSOCIATED PROTEIN 70"/>
    <property type="match status" value="1"/>
</dbReference>
<dbReference type="PANTHER" id="PTHR44314:SF1">
    <property type="entry name" value="CILIA- AND FLAGELLA-ASSOCIATED PROTEIN 70"/>
    <property type="match status" value="1"/>
</dbReference>
<dbReference type="OrthoDB" id="10262375at2759"/>
<dbReference type="InterPro" id="IPR011990">
    <property type="entry name" value="TPR-like_helical_dom_sf"/>
</dbReference>
<dbReference type="SMART" id="SM00028">
    <property type="entry name" value="TPR"/>
    <property type="match status" value="5"/>
</dbReference>
<dbReference type="Proteomes" id="UP000007879">
    <property type="component" value="Unassembled WGS sequence"/>
</dbReference>
<protein>
    <recommendedName>
        <fullName evidence="6">Cilia- and flagella-associated protein 70</fullName>
    </recommendedName>
</protein>
<feature type="compositionally biased region" description="Polar residues" evidence="3">
    <location>
        <begin position="808"/>
        <end position="818"/>
    </location>
</feature>
<dbReference type="SUPFAM" id="SSF48452">
    <property type="entry name" value="TPR-like"/>
    <property type="match status" value="2"/>
</dbReference>
<feature type="compositionally biased region" description="Low complexity" evidence="3">
    <location>
        <begin position="928"/>
        <end position="945"/>
    </location>
</feature>
<reference evidence="5" key="1">
    <citation type="journal article" date="2010" name="Nature">
        <title>The Amphimedon queenslandica genome and the evolution of animal complexity.</title>
        <authorList>
            <person name="Srivastava M."/>
            <person name="Simakov O."/>
            <person name="Chapman J."/>
            <person name="Fahey B."/>
            <person name="Gauthier M.E."/>
            <person name="Mitros T."/>
            <person name="Richards G.S."/>
            <person name="Conaco C."/>
            <person name="Dacre M."/>
            <person name="Hellsten U."/>
            <person name="Larroux C."/>
            <person name="Putnam N.H."/>
            <person name="Stanke M."/>
            <person name="Adamska M."/>
            <person name="Darling A."/>
            <person name="Degnan S.M."/>
            <person name="Oakley T.H."/>
            <person name="Plachetzki D.C."/>
            <person name="Zhai Y."/>
            <person name="Adamski M."/>
            <person name="Calcino A."/>
            <person name="Cummins S.F."/>
            <person name="Goodstein D.M."/>
            <person name="Harris C."/>
            <person name="Jackson D.J."/>
            <person name="Leys S.P."/>
            <person name="Shu S."/>
            <person name="Woodcroft B.J."/>
            <person name="Vervoort M."/>
            <person name="Kosik K.S."/>
            <person name="Manning G."/>
            <person name="Degnan B.M."/>
            <person name="Rokhsar D.S."/>
        </authorList>
    </citation>
    <scope>NUCLEOTIDE SEQUENCE [LARGE SCALE GENOMIC DNA]</scope>
</reference>
<organism evidence="4">
    <name type="scientific">Amphimedon queenslandica</name>
    <name type="common">Sponge</name>
    <dbReference type="NCBI Taxonomy" id="400682"/>
    <lineage>
        <taxon>Eukaryota</taxon>
        <taxon>Metazoa</taxon>
        <taxon>Porifera</taxon>
        <taxon>Demospongiae</taxon>
        <taxon>Heteroscleromorpha</taxon>
        <taxon>Haplosclerida</taxon>
        <taxon>Niphatidae</taxon>
        <taxon>Amphimedon</taxon>
    </lineage>
</organism>
<dbReference type="KEGG" id="aqu:100633524"/>
<feature type="region of interest" description="Disordered" evidence="3">
    <location>
        <begin position="42"/>
        <end position="94"/>
    </location>
</feature>
<evidence type="ECO:0000313" key="5">
    <source>
        <dbReference type="Proteomes" id="UP000007879"/>
    </source>
</evidence>
<keyword evidence="5" id="KW-1185">Reference proteome</keyword>
<keyword evidence="1" id="KW-0677">Repeat</keyword>
<reference evidence="4" key="2">
    <citation type="submission" date="2017-05" db="UniProtKB">
        <authorList>
            <consortium name="EnsemblMetazoa"/>
        </authorList>
    </citation>
    <scope>IDENTIFICATION</scope>
</reference>
<dbReference type="InterPro" id="IPR052628">
    <property type="entry name" value="CFAP70"/>
</dbReference>
<dbReference type="InterPro" id="IPR019734">
    <property type="entry name" value="TPR_rpt"/>
</dbReference>
<feature type="region of interest" description="Disordered" evidence="3">
    <location>
        <begin position="924"/>
        <end position="945"/>
    </location>
</feature>
<dbReference type="eggNOG" id="ENOG502QSJ2">
    <property type="taxonomic scope" value="Eukaryota"/>
</dbReference>
<name>A0A1X7U088_AMPQE</name>
<dbReference type="OMA" id="MSDYHMQ"/>
<feature type="region of interest" description="Disordered" evidence="3">
    <location>
        <begin position="784"/>
        <end position="869"/>
    </location>
</feature>
<dbReference type="Pfam" id="PF07720">
    <property type="entry name" value="TPR_3"/>
    <property type="match status" value="1"/>
</dbReference>
<feature type="compositionally biased region" description="Gly residues" evidence="3">
    <location>
        <begin position="66"/>
        <end position="87"/>
    </location>
</feature>
<dbReference type="STRING" id="400682.A0A1X7U088"/>
<feature type="compositionally biased region" description="Polar residues" evidence="3">
    <location>
        <begin position="828"/>
        <end position="839"/>
    </location>
</feature>
<dbReference type="Gene3D" id="1.25.40.10">
    <property type="entry name" value="Tetratricopeptide repeat domain"/>
    <property type="match status" value="3"/>
</dbReference>
<evidence type="ECO:0000256" key="1">
    <source>
        <dbReference type="ARBA" id="ARBA00022737"/>
    </source>
</evidence>
<dbReference type="InterPro" id="IPR011716">
    <property type="entry name" value="TPR-3"/>
</dbReference>
<dbReference type="AlphaFoldDB" id="A0A1X7U088"/>
<evidence type="ECO:0000256" key="2">
    <source>
        <dbReference type="ARBA" id="ARBA00022803"/>
    </source>
</evidence>
<proteinExistence type="predicted"/>
<dbReference type="GO" id="GO:0031514">
    <property type="term" value="C:motile cilium"/>
    <property type="evidence" value="ECO:0007669"/>
    <property type="project" value="TreeGrafter"/>
</dbReference>
<evidence type="ECO:0008006" key="6">
    <source>
        <dbReference type="Google" id="ProtNLM"/>
    </source>
</evidence>
<dbReference type="InParanoid" id="A0A1X7U088"/>
<evidence type="ECO:0000313" key="4">
    <source>
        <dbReference type="EnsemblMetazoa" id="Aqu2.1.21200_001"/>
    </source>
</evidence>
<dbReference type="Pfam" id="PF13181">
    <property type="entry name" value="TPR_8"/>
    <property type="match status" value="1"/>
</dbReference>
<dbReference type="EnsemblMetazoa" id="Aqu2.1.21200_001">
    <property type="protein sequence ID" value="Aqu2.1.21200_001"/>
    <property type="gene ID" value="Aqu2.1.21200"/>
</dbReference>
<dbReference type="GO" id="GO:0070062">
    <property type="term" value="C:extracellular exosome"/>
    <property type="evidence" value="ECO:0007669"/>
    <property type="project" value="TreeGrafter"/>
</dbReference>
<dbReference type="EnsemblMetazoa" id="XM_020001140.1">
    <property type="protein sequence ID" value="XP_019856699.1"/>
    <property type="gene ID" value="LOC100633524"/>
</dbReference>
<sequence length="1130" mass="124042">MASIMEETLTITLGGCRNLRSTRGEVFTIFGQVSLGKTVLGESSRQEYKSATSGGKEEEGKKGKGGKGVESGGGGGVTSGGSSGGTGGEEENEGIGQSLNLEVKHTIKVNDPQSLDELVRNPLLVSVYEVLPKDKRAKEEKTQMLGIAHLDLLPIIQGQCHMEQTLYLQPLSATSPVTENLPEVDVVVNLGKGVVFLSDDISNSNIMSLRVKGVYSLPEGWSPSPLVSFTIATPKPNPGDNSLVPLSMANGEIKPAGEVDLAQSMRLWKWAELSPATAGLSSLTDHVIESNAIEDESGQISSYDDIDFRRLAESRRPRIVWNSELRTYLTPTLNIALLRQLSRSPIWPVELVRISSSSSGRGKSKEEETTISHHGVAYLDLSSLLYPGVTRVFGAYYVESLNEIELGERTNEVHTKNVMESLYKSGAFGSGKKFAAKRPSTSMRASVVSINSAAETLTSESKVDGHVYKDARTYMLLELELSNPLVPKRPASVIAEKITEYITPHPPLPRKVSGVEKAIKDFHTSTTDVAGLLLADYRGLFGKILQEKGELPNSGGEGFEERKRQLLYSLNTSGHYHAYKEHMKRSVVQIVREKFLNEANTEDEAEKQSFLSRLYTFLVDEMHVALGKVFSLEDSAPVAPTIVDCDMLRQYAAEAESMLDLELAEYYHKELLSREEHIALHWYDYGVFFLLKGDLDNSRQCLKRAVALDQQFLPALLLYGMCSSLDECFPEADEVMELATTIDSSNLVAWTMRGLCYELSNNTSYRDMCFQEARKLVSSDADKTYITPLPKPQTQVSKELEEPPPQGPLTSHSLSQADIDQPGADATGETTEPNDQTAAGNGGGGGGGGEPNEGEPENTPTGPPPTQLIKDEVSRSMQEIGQTVTRKRHSSPFVQTASYLLDVHAAKYAEMCLAHENVLQSQVSNNKVPSSTDSGTPTSPYSSGSVGYHTAVARLHLLRKQYKEAKETLSWAVKEDVLNANLLALLGDCNYYLEDVAKAKDCYEKVVEYVTPPGHIIAVLLRLADLYIQCYEPEKAKQTYLRACRRAASSVTWKGVGISCYMMKEYSEAEDALSEANMLNNLDPVVWAYLALVCYNTGRKQEANQAVNFAIKTGLKDPSLKQQLQVITQT</sequence>
<dbReference type="GO" id="GO:0060271">
    <property type="term" value="P:cilium assembly"/>
    <property type="evidence" value="ECO:0007669"/>
    <property type="project" value="TreeGrafter"/>
</dbReference>
<feature type="compositionally biased region" description="Gly residues" evidence="3">
    <location>
        <begin position="840"/>
        <end position="851"/>
    </location>
</feature>
<keyword evidence="2" id="KW-0802">TPR repeat</keyword>
<gene>
    <name evidence="4" type="primary">100633524</name>
</gene>
<accession>A0A1X7U088</accession>
<dbReference type="GO" id="GO:0003341">
    <property type="term" value="P:cilium movement"/>
    <property type="evidence" value="ECO:0007669"/>
    <property type="project" value="TreeGrafter"/>
</dbReference>